<feature type="domain" description="Helicase ATP-binding" evidence="9">
    <location>
        <begin position="334"/>
        <end position="497"/>
    </location>
</feature>
<protein>
    <submittedName>
        <fullName evidence="11">ATP-dependent DNA helicase</fullName>
    </submittedName>
</protein>
<evidence type="ECO:0000259" key="10">
    <source>
        <dbReference type="PROSITE" id="PS51194"/>
    </source>
</evidence>
<dbReference type="PANTHER" id="PTHR47964">
    <property type="entry name" value="ATP-DEPENDENT DNA HELICASE HOMOLOG RECG, CHLOROPLASTIC"/>
    <property type="match status" value="1"/>
</dbReference>
<evidence type="ECO:0000256" key="2">
    <source>
        <dbReference type="ARBA" id="ARBA00022763"/>
    </source>
</evidence>
<keyword evidence="5" id="KW-0067">ATP-binding</keyword>
<evidence type="ECO:0000256" key="8">
    <source>
        <dbReference type="SAM" id="MobiDB-lite"/>
    </source>
</evidence>
<dbReference type="Pfam" id="PF00271">
    <property type="entry name" value="Helicase_C"/>
    <property type="match status" value="1"/>
</dbReference>
<evidence type="ECO:0000259" key="9">
    <source>
        <dbReference type="PROSITE" id="PS51192"/>
    </source>
</evidence>
<dbReference type="Proteomes" id="UP000185434">
    <property type="component" value="Chromosome"/>
</dbReference>
<dbReference type="Pfam" id="PF00270">
    <property type="entry name" value="DEAD"/>
    <property type="match status" value="1"/>
</dbReference>
<dbReference type="InterPro" id="IPR047112">
    <property type="entry name" value="RecG/Mfd"/>
</dbReference>
<dbReference type="InterPro" id="IPR014001">
    <property type="entry name" value="Helicase_ATP-bd"/>
</dbReference>
<keyword evidence="12" id="KW-1185">Reference proteome</keyword>
<evidence type="ECO:0000313" key="11">
    <source>
        <dbReference type="EMBL" id="APT88949.1"/>
    </source>
</evidence>
<dbReference type="CDD" id="cd04488">
    <property type="entry name" value="RecG_wedge_OBF"/>
    <property type="match status" value="1"/>
</dbReference>
<evidence type="ECO:0000256" key="6">
    <source>
        <dbReference type="ARBA" id="ARBA00023125"/>
    </source>
</evidence>
<feature type="compositionally biased region" description="Low complexity" evidence="8">
    <location>
        <begin position="149"/>
        <end position="185"/>
    </location>
</feature>
<keyword evidence="1" id="KW-0547">Nucleotide-binding</keyword>
<dbReference type="STRING" id="1437875.CFRA_06450"/>
<dbReference type="CDD" id="cd17992">
    <property type="entry name" value="DEXHc_RecG"/>
    <property type="match status" value="1"/>
</dbReference>
<accession>A0A1L7CSZ5</accession>
<evidence type="ECO:0000256" key="7">
    <source>
        <dbReference type="ARBA" id="ARBA00023204"/>
    </source>
</evidence>
<evidence type="ECO:0000256" key="3">
    <source>
        <dbReference type="ARBA" id="ARBA00022801"/>
    </source>
</evidence>
<dbReference type="PANTHER" id="PTHR47964:SF1">
    <property type="entry name" value="ATP-DEPENDENT DNA HELICASE HOMOLOG RECG, CHLOROPLASTIC"/>
    <property type="match status" value="1"/>
</dbReference>
<dbReference type="InterPro" id="IPR045562">
    <property type="entry name" value="RecG_dom3_C"/>
</dbReference>
<dbReference type="PROSITE" id="PS51194">
    <property type="entry name" value="HELICASE_CTER"/>
    <property type="match status" value="1"/>
</dbReference>
<evidence type="ECO:0000313" key="12">
    <source>
        <dbReference type="Proteomes" id="UP000185434"/>
    </source>
</evidence>
<keyword evidence="7" id="KW-0234">DNA repair</keyword>
<dbReference type="InterPro" id="IPR027417">
    <property type="entry name" value="P-loop_NTPase"/>
</dbReference>
<dbReference type="InterPro" id="IPR011545">
    <property type="entry name" value="DEAD/DEAH_box_helicase_dom"/>
</dbReference>
<reference evidence="11 12" key="1">
    <citation type="submission" date="2014-08" db="EMBL/GenBank/DDBJ databases">
        <title>Complete genome sequence of Corynebacterium frankenforstense ST18(T) (=DSM 45800(T)), isolated from raw cow milk.</title>
        <authorList>
            <person name="Ruckert C."/>
            <person name="Albersmeier A."/>
            <person name="Winkler A."/>
            <person name="Lipski A."/>
            <person name="Kalinowski J."/>
        </authorList>
    </citation>
    <scope>NUCLEOTIDE SEQUENCE [LARGE SCALE GENOMIC DNA]</scope>
    <source>
        <strain evidence="11 12">ST18</strain>
    </source>
</reference>
<dbReference type="PROSITE" id="PS51192">
    <property type="entry name" value="HELICASE_ATP_BIND_1"/>
    <property type="match status" value="1"/>
</dbReference>
<dbReference type="GO" id="GO:0003678">
    <property type="term" value="F:DNA helicase activity"/>
    <property type="evidence" value="ECO:0007669"/>
    <property type="project" value="TreeGrafter"/>
</dbReference>
<dbReference type="RefSeq" id="WP_075663930.1">
    <property type="nucleotide sequence ID" value="NZ_CP009247.1"/>
</dbReference>
<organism evidence="11 12">
    <name type="scientific">Corynebacterium frankenforstense DSM 45800</name>
    <dbReference type="NCBI Taxonomy" id="1437875"/>
    <lineage>
        <taxon>Bacteria</taxon>
        <taxon>Bacillati</taxon>
        <taxon>Actinomycetota</taxon>
        <taxon>Actinomycetes</taxon>
        <taxon>Mycobacteriales</taxon>
        <taxon>Corynebacteriaceae</taxon>
        <taxon>Corynebacterium</taxon>
    </lineage>
</organism>
<feature type="region of interest" description="Disordered" evidence="8">
    <location>
        <begin position="139"/>
        <end position="196"/>
    </location>
</feature>
<proteinExistence type="predicted"/>
<gene>
    <name evidence="11" type="ORF">CFRA_06450</name>
</gene>
<dbReference type="InterPro" id="IPR001650">
    <property type="entry name" value="Helicase_C-like"/>
</dbReference>
<dbReference type="AlphaFoldDB" id="A0A1L7CSZ5"/>
<keyword evidence="6" id="KW-0238">DNA-binding</keyword>
<dbReference type="Gene3D" id="3.40.50.300">
    <property type="entry name" value="P-loop containing nucleotide triphosphate hydrolases"/>
    <property type="match status" value="2"/>
</dbReference>
<dbReference type="GO" id="GO:0005524">
    <property type="term" value="F:ATP binding"/>
    <property type="evidence" value="ECO:0007669"/>
    <property type="project" value="UniProtKB-KW"/>
</dbReference>
<dbReference type="Gene3D" id="2.40.50.140">
    <property type="entry name" value="Nucleic acid-binding proteins"/>
    <property type="match status" value="1"/>
</dbReference>
<evidence type="ECO:0000256" key="4">
    <source>
        <dbReference type="ARBA" id="ARBA00022806"/>
    </source>
</evidence>
<name>A0A1L7CSZ5_9CORY</name>
<evidence type="ECO:0000256" key="1">
    <source>
        <dbReference type="ARBA" id="ARBA00022741"/>
    </source>
</evidence>
<dbReference type="GO" id="GO:0006281">
    <property type="term" value="P:DNA repair"/>
    <property type="evidence" value="ECO:0007669"/>
    <property type="project" value="UniProtKB-KW"/>
</dbReference>
<feature type="domain" description="Helicase C-terminal" evidence="10">
    <location>
        <begin position="526"/>
        <end position="674"/>
    </location>
</feature>
<dbReference type="SMART" id="SM00490">
    <property type="entry name" value="HELICc"/>
    <property type="match status" value="1"/>
</dbReference>
<dbReference type="KEGG" id="cfk:CFRA_06450"/>
<dbReference type="SUPFAM" id="SSF50249">
    <property type="entry name" value="Nucleic acid-binding proteins"/>
    <property type="match status" value="1"/>
</dbReference>
<evidence type="ECO:0000256" key="5">
    <source>
        <dbReference type="ARBA" id="ARBA00022840"/>
    </source>
</evidence>
<dbReference type="GO" id="GO:0016787">
    <property type="term" value="F:hydrolase activity"/>
    <property type="evidence" value="ECO:0007669"/>
    <property type="project" value="UniProtKB-KW"/>
</dbReference>
<keyword evidence="2" id="KW-0227">DNA damage</keyword>
<dbReference type="InterPro" id="IPR012340">
    <property type="entry name" value="NA-bd_OB-fold"/>
</dbReference>
<dbReference type="EMBL" id="CP009247">
    <property type="protein sequence ID" value="APT88949.1"/>
    <property type="molecule type" value="Genomic_DNA"/>
</dbReference>
<dbReference type="Pfam" id="PF19833">
    <property type="entry name" value="RecG_dom3_C"/>
    <property type="match status" value="1"/>
</dbReference>
<dbReference type="SMART" id="SM00487">
    <property type="entry name" value="DEXDc"/>
    <property type="match status" value="1"/>
</dbReference>
<dbReference type="GO" id="GO:0003677">
    <property type="term" value="F:DNA binding"/>
    <property type="evidence" value="ECO:0007669"/>
    <property type="project" value="UniProtKB-KW"/>
</dbReference>
<keyword evidence="4 11" id="KW-0347">Helicase</keyword>
<keyword evidence="3" id="KW-0378">Hydrolase</keyword>
<sequence>MLGWRDQRPLKKILPARLSRGLKRSFGYETADQLWAHLPRAYSVSGSAVDLDEVEAGEIVTCVAQVINVKTQQLRRRSAGERPRFLSKVLVTDGTSHIEVTFFNSPWVSERLLPGTRAMFSGKLSFFRGRVQLQHPKFIELPGGDDADAGTAAPAGADAAGGTDQGAAGARDGAGTADAAGATSSSGGGKGREEDADAEIRRLLAQQRHLPVYPVKQGITSWRILQAVDCLLRATEPLPEPLDRVPEGFIGFDAAVRGVHLPGPEGPEAAVRRLKYNEAFTLACVTALRRDDNRRRHAVRCAPRPDGLVDRLLAGLGFELTAGQLEVLGEISADLDSTEPMSRLLQGEVGSGKTLVALAAMLQVIDNGHQCAFLAPTEVLAAQHARSLTATLERAGLDVTVHLLTGSMSVAEKRAALLAAVTGEADIVVGTHALLEDTVEFFRLGLAVVDEQHRFGVEQRDRLRLKGGHPHLLVMTATPIPRTIAMTVFGDLEVSTLRELPHGRRDVKSFLVRRDQASWVARVPGRIREEVAAGGRAYVVCPRIEKEGGVEDVAAKLRHGALSGLSVGVLHGRMRPEDKERVMADFAAGRVQVLVSTTVIEVGVDVPEATVMLIRGAEHFGVSQIHQLRGRVGRGTRPGVCFLYTESEQPRVLQRLAAVADTDDGFALAELDLELRQEGDILGASQSGRNSLRLLDMKGDRDLIELARAEADALVARDRGLAESFAAEINPDSQDYIEKS</sequence>
<dbReference type="SUPFAM" id="SSF52540">
    <property type="entry name" value="P-loop containing nucleoside triphosphate hydrolases"/>
    <property type="match status" value="2"/>
</dbReference>